<dbReference type="SUPFAM" id="SSF56672">
    <property type="entry name" value="DNA/RNA polymerases"/>
    <property type="match status" value="1"/>
</dbReference>
<evidence type="ECO:0000256" key="1">
    <source>
        <dbReference type="ARBA" id="ARBA00022484"/>
    </source>
</evidence>
<dbReference type="GO" id="GO:0003968">
    <property type="term" value="F:RNA-directed RNA polymerase activity"/>
    <property type="evidence" value="ECO:0007669"/>
    <property type="project" value="UniProtKB-KW"/>
</dbReference>
<organism evidence="4">
    <name type="scientific">Sclerotinia sclerotiorum ourmia-like virus 19</name>
    <dbReference type="NCBI Taxonomy" id="2879899"/>
    <lineage>
        <taxon>Viruses</taxon>
        <taxon>Riboviria</taxon>
        <taxon>Orthornavirae</taxon>
        <taxon>Lenarviricota</taxon>
        <taxon>Miaviricetes</taxon>
        <taxon>Ourlivirales</taxon>
        <taxon>Botourmiaviridae</taxon>
    </lineage>
</organism>
<name>A0A8K1J6Z5_9VIRU</name>
<protein>
    <submittedName>
        <fullName evidence="4">RNA-dependent RNA polymerase</fullName>
    </submittedName>
</protein>
<dbReference type="InterPro" id="IPR043502">
    <property type="entry name" value="DNA/RNA_pol_sf"/>
</dbReference>
<evidence type="ECO:0000256" key="3">
    <source>
        <dbReference type="ARBA" id="ARBA00022695"/>
    </source>
</evidence>
<keyword evidence="3" id="KW-0548">Nucleotidyltransferase</keyword>
<accession>A0A8K1J6Z5</accession>
<dbReference type="Pfam" id="PF05919">
    <property type="entry name" value="Mitovir_RNA_pol"/>
    <property type="match status" value="1"/>
</dbReference>
<dbReference type="InterPro" id="IPR008686">
    <property type="entry name" value="RNA_pol_mitovir"/>
</dbReference>
<dbReference type="EMBL" id="MW454911">
    <property type="protein sequence ID" value="UCR95347.1"/>
    <property type="molecule type" value="Genomic_RNA"/>
</dbReference>
<proteinExistence type="predicted"/>
<keyword evidence="1 4" id="KW-0696">RNA-directed RNA polymerase</keyword>
<reference evidence="4" key="1">
    <citation type="submission" date="2021-01" db="EMBL/GenBank/DDBJ databases">
        <authorList>
            <person name="Liang W."/>
            <person name="Lu Z."/>
            <person name="Jiang D."/>
            <person name="Fu Y."/>
            <person name="Xie J."/>
            <person name="Cheng J."/>
            <person name="Lin Y."/>
            <person name="Chen T."/>
        </authorList>
    </citation>
    <scope>NUCLEOTIDE SEQUENCE</scope>
    <source>
        <strain evidence="4">PB821</strain>
    </source>
</reference>
<keyword evidence="2" id="KW-0808">Transferase</keyword>
<evidence type="ECO:0000313" key="4">
    <source>
        <dbReference type="EMBL" id="UCR95347.1"/>
    </source>
</evidence>
<evidence type="ECO:0000256" key="2">
    <source>
        <dbReference type="ARBA" id="ARBA00022679"/>
    </source>
</evidence>
<sequence length="705" mass="80060">MIMGNRKGAPRVKRSACRVPVSKDTNEPIILLEGLAQALEANFGVSLPVPELQLQDGSINVKKGKEFSVGLLETTVGHEWQSEGYRRLGLKERLSIAGSLFLWRKTLPATGVPFDIHRTRVTAPEVELPLGYLKHVDAIVSEMFPKGWDYKYCDVVDTSVPTVKSCREKGRGKGGFRATAPDRFEYGEACMGMAHSIEPSEQTVKYMDAECDGKVRAVTIMHAASQRLKPLHKLLYDQISKFPWLLRGKAKPQIFSQFTKKKGEVFVSGDYESASDHLPLSVAEQILRTTFRTAKYIPKSIQKEALEFLRVGIEYPDGEVVESTRQLMGSLLCFPLLCLQNYIAFRYCFSTEVPVKINGDDIVFRSTREDYDRWSRFVGRVGLVLSRGKTLVSESFFSLNSTFFHVKRRQCPRLVPVVRCCTLQKGKTPYPSSLSGAYRGFVEGWKGESKDRLGAWFLKVKGGLIRKCGRSVCVGLGIPVTVGALKRSGFWHRELWYSNSVPRRLSAIGAPPVEGVELPQAPDRLTGQVELPSGWVLRPQNKNKKKRLEEKENEKLFWEAVVDSSWGREYCPKVLLKDFWSKVVGTGYERDWIRWKSTRNISTKPLFRAFTSPRSALRSRTLYADLLRARVRQKKVWVQLEDRGDELVTSDLITDDELEELERIVDYNFAAPAELTEYSSSRTRKIAAEDAAHWRNEMLALDYVQ</sequence>